<dbReference type="RefSeq" id="WP_282334434.1">
    <property type="nucleotide sequence ID" value="NZ_JASBRG010000007.1"/>
</dbReference>
<protein>
    <submittedName>
        <fullName evidence="1">Type IX secretion system membrane protein PorP/SprF</fullName>
    </submittedName>
</protein>
<sequence length="333" mass="37048">MKRQNKKSNFKELVRFGFLVLALALYNMIAHAQEMNFSRVQDMAIWYNQSLKTDRQMSLKLNYRNVNYQGLLAYNSVCAMLDAPLLSKSAKEKTNSGYFSISAGAASDKSNQGILSNSLGLLGVSYALPISSNEVYASLGFQAMYYQSKMNTSGIAAFPDQFDQYGPINGKLSIDPVATGWSYGYFNFNAGASVFSNSQYNKWYLGASILHVNTPYTERSKSETFKAKRALSVQGGYKYITADADEVAVNMSLNWQSNAYKHYFNVSYLKAIPSMEGGVGFGIGYRYNDAVVPNVDLRYNKATIALLYDINISSINAAGYRRTGLELALKLDF</sequence>
<keyword evidence="2" id="KW-1185">Reference proteome</keyword>
<name>A0ABT6RCP1_9BACT</name>
<reference evidence="1 2" key="1">
    <citation type="submission" date="2023-05" db="EMBL/GenBank/DDBJ databases">
        <title>Genome sequence of Pinibacter sp. MAH-24.</title>
        <authorList>
            <person name="Huq M.A."/>
        </authorList>
    </citation>
    <scope>NUCLEOTIDE SEQUENCE [LARGE SCALE GENOMIC DNA]</scope>
    <source>
        <strain evidence="1 2">MAH-24</strain>
    </source>
</reference>
<dbReference type="EMBL" id="JASBRG010000007">
    <property type="protein sequence ID" value="MDI3320337.1"/>
    <property type="molecule type" value="Genomic_DNA"/>
</dbReference>
<evidence type="ECO:0000313" key="1">
    <source>
        <dbReference type="EMBL" id="MDI3320337.1"/>
    </source>
</evidence>
<dbReference type="Proteomes" id="UP001226434">
    <property type="component" value="Unassembled WGS sequence"/>
</dbReference>
<gene>
    <name evidence="1" type="ORF">QJ048_11165</name>
</gene>
<accession>A0ABT6RCP1</accession>
<dbReference type="Pfam" id="PF11751">
    <property type="entry name" value="PorP_SprF"/>
    <property type="match status" value="1"/>
</dbReference>
<comment type="caution">
    <text evidence="1">The sequence shown here is derived from an EMBL/GenBank/DDBJ whole genome shotgun (WGS) entry which is preliminary data.</text>
</comment>
<evidence type="ECO:0000313" key="2">
    <source>
        <dbReference type="Proteomes" id="UP001226434"/>
    </source>
</evidence>
<organism evidence="1 2">
    <name type="scientific">Pinibacter soli</name>
    <dbReference type="NCBI Taxonomy" id="3044211"/>
    <lineage>
        <taxon>Bacteria</taxon>
        <taxon>Pseudomonadati</taxon>
        <taxon>Bacteroidota</taxon>
        <taxon>Chitinophagia</taxon>
        <taxon>Chitinophagales</taxon>
        <taxon>Chitinophagaceae</taxon>
        <taxon>Pinibacter</taxon>
    </lineage>
</organism>
<dbReference type="InterPro" id="IPR019861">
    <property type="entry name" value="PorP/SprF_Bacteroidetes"/>
</dbReference>
<proteinExistence type="predicted"/>